<dbReference type="AlphaFoldDB" id="A0A1D7TSP5"/>
<dbReference type="Proteomes" id="UP000094723">
    <property type="component" value="Chromosome"/>
</dbReference>
<evidence type="ECO:0000313" key="2">
    <source>
        <dbReference type="Proteomes" id="UP000094723"/>
    </source>
</evidence>
<gene>
    <name evidence="1" type="ORF">BHF65_06990</name>
</gene>
<accession>A0A1D7TSP5</accession>
<sequence length="68" mass="7929">MNIWEWIDKLTKGLQKLDIRITSIESVLFDDKTESKNPIVTKEQLDKINDRLDEIERKLGGSDENVGR</sequence>
<name>A0A1D7TSP5_9LACO</name>
<dbReference type="EMBL" id="CP017107">
    <property type="protein sequence ID" value="AOO73977.1"/>
    <property type="molecule type" value="Genomic_DNA"/>
</dbReference>
<organism evidence="1 2">
    <name type="scientific">Ligilactobacillus salivarius</name>
    <dbReference type="NCBI Taxonomy" id="1624"/>
    <lineage>
        <taxon>Bacteria</taxon>
        <taxon>Bacillati</taxon>
        <taxon>Bacillota</taxon>
        <taxon>Bacilli</taxon>
        <taxon>Lactobacillales</taxon>
        <taxon>Lactobacillaceae</taxon>
        <taxon>Ligilactobacillus</taxon>
    </lineage>
</organism>
<proteinExistence type="predicted"/>
<reference evidence="1 2" key="1">
    <citation type="submission" date="2016-09" db="EMBL/GenBank/DDBJ databases">
        <title>Complete Genome Sequence of Lactobacillus salivarius Jin.</title>
        <authorList>
            <person name="Jin N."/>
            <person name="Li C."/>
            <person name="Wang M."/>
            <person name="Ren D."/>
            <person name="Di Y."/>
            <person name="Pan R."/>
            <person name="Du S."/>
            <person name="Lu H."/>
            <person name="Li X."/>
            <person name="Tian M."/>
        </authorList>
    </citation>
    <scope>NUCLEOTIDE SEQUENCE [LARGE SCALE GENOMIC DNA]</scope>
    <source>
        <strain evidence="1 2">CICC 23174</strain>
    </source>
</reference>
<evidence type="ECO:0000313" key="1">
    <source>
        <dbReference type="EMBL" id="AOO73977.1"/>
    </source>
</evidence>
<protein>
    <submittedName>
        <fullName evidence="1">Uncharacterized protein</fullName>
    </submittedName>
</protein>
<dbReference type="RefSeq" id="WP_069469327.1">
    <property type="nucleotide sequence ID" value="NZ_CP017107.1"/>
</dbReference>